<sequence>MANDASKPKMQKTAGKPEDSPGRLNPRPHLHKLAVMKKVPILNKLSDTESRNNLGKPHYTVPHIELIDGEECV</sequence>
<reference evidence="3" key="1">
    <citation type="submission" date="2017-02" db="UniProtKB">
        <authorList>
            <consortium name="WormBaseParasite"/>
        </authorList>
    </citation>
    <scope>IDENTIFICATION</scope>
</reference>
<evidence type="ECO:0000313" key="3">
    <source>
        <dbReference type="WBParaSite" id="ALUE_0000842901-mRNA-1"/>
    </source>
</evidence>
<dbReference type="WBParaSite" id="ALUE_0000842901-mRNA-1">
    <property type="protein sequence ID" value="ALUE_0000842901-mRNA-1"/>
    <property type="gene ID" value="ALUE_0000842901"/>
</dbReference>
<feature type="region of interest" description="Disordered" evidence="1">
    <location>
        <begin position="1"/>
        <end position="28"/>
    </location>
</feature>
<keyword evidence="2" id="KW-1185">Reference proteome</keyword>
<proteinExistence type="predicted"/>
<accession>A0A0M3HY80</accession>
<name>A0A0M3HY80_ASCLU</name>
<dbReference type="AlphaFoldDB" id="A0A0M3HY80"/>
<evidence type="ECO:0000313" key="2">
    <source>
        <dbReference type="Proteomes" id="UP000036681"/>
    </source>
</evidence>
<evidence type="ECO:0000256" key="1">
    <source>
        <dbReference type="SAM" id="MobiDB-lite"/>
    </source>
</evidence>
<dbReference type="Proteomes" id="UP000036681">
    <property type="component" value="Unplaced"/>
</dbReference>
<protein>
    <submittedName>
        <fullName evidence="3">Small kinetochore-associated protein</fullName>
    </submittedName>
</protein>
<organism evidence="2 3">
    <name type="scientific">Ascaris lumbricoides</name>
    <name type="common">Giant roundworm</name>
    <dbReference type="NCBI Taxonomy" id="6252"/>
    <lineage>
        <taxon>Eukaryota</taxon>
        <taxon>Metazoa</taxon>
        <taxon>Ecdysozoa</taxon>
        <taxon>Nematoda</taxon>
        <taxon>Chromadorea</taxon>
        <taxon>Rhabditida</taxon>
        <taxon>Spirurina</taxon>
        <taxon>Ascaridomorpha</taxon>
        <taxon>Ascaridoidea</taxon>
        <taxon>Ascarididae</taxon>
        <taxon>Ascaris</taxon>
    </lineage>
</organism>